<dbReference type="InterPro" id="IPR017938">
    <property type="entry name" value="Riboflavin_synthase-like_b-brl"/>
</dbReference>
<dbReference type="Pfam" id="PF00677">
    <property type="entry name" value="Lum_binding"/>
    <property type="match status" value="2"/>
</dbReference>
<keyword evidence="10 14" id="KW-0010">Activator</keyword>
<dbReference type="PANTHER" id="PTHR13224:SF6">
    <property type="entry name" value="MEDIATOR OF RNA POLYMERASE II TRANSCRIPTION SUBUNIT 16"/>
    <property type="match status" value="1"/>
</dbReference>
<evidence type="ECO:0000256" key="10">
    <source>
        <dbReference type="ARBA" id="ARBA00023159"/>
    </source>
</evidence>
<organism evidence="17 18">
    <name type="scientific">Niveomyces insectorum RCEF 264</name>
    <dbReference type="NCBI Taxonomy" id="1081102"/>
    <lineage>
        <taxon>Eukaryota</taxon>
        <taxon>Fungi</taxon>
        <taxon>Dikarya</taxon>
        <taxon>Ascomycota</taxon>
        <taxon>Pezizomycotina</taxon>
        <taxon>Sordariomycetes</taxon>
        <taxon>Hypocreomycetidae</taxon>
        <taxon>Hypocreales</taxon>
        <taxon>Cordycipitaceae</taxon>
        <taxon>Niveomyces</taxon>
    </lineage>
</organism>
<dbReference type="SUPFAM" id="SSF63380">
    <property type="entry name" value="Riboflavin synthase domain-like"/>
    <property type="match status" value="2"/>
</dbReference>
<dbReference type="InterPro" id="IPR026017">
    <property type="entry name" value="Lumazine-bd_dom"/>
</dbReference>
<dbReference type="EMBL" id="AZHD01000008">
    <property type="protein sequence ID" value="OAA61254.1"/>
    <property type="molecule type" value="Genomic_DNA"/>
</dbReference>
<evidence type="ECO:0000256" key="12">
    <source>
        <dbReference type="ARBA" id="ARBA00023242"/>
    </source>
</evidence>
<evidence type="ECO:0000256" key="3">
    <source>
        <dbReference type="ARBA" id="ARBA00004887"/>
    </source>
</evidence>
<reference evidence="17 18" key="1">
    <citation type="journal article" date="2016" name="Genome Biol. Evol.">
        <title>Divergent and convergent evolution of fungal pathogenicity.</title>
        <authorList>
            <person name="Shang Y."/>
            <person name="Xiao G."/>
            <person name="Zheng P."/>
            <person name="Cen K."/>
            <person name="Zhan S."/>
            <person name="Wang C."/>
        </authorList>
    </citation>
    <scope>NUCLEOTIDE SEQUENCE [LARGE SCALE GENOMIC DNA]</scope>
    <source>
        <strain evidence="17 18">RCEF 264</strain>
    </source>
</reference>
<dbReference type="GO" id="GO:0004746">
    <property type="term" value="F:riboflavin synthase activity"/>
    <property type="evidence" value="ECO:0007669"/>
    <property type="project" value="UniProtKB-ARBA"/>
</dbReference>
<dbReference type="GO" id="GO:0045893">
    <property type="term" value="P:positive regulation of DNA-templated transcription"/>
    <property type="evidence" value="ECO:0007669"/>
    <property type="project" value="TreeGrafter"/>
</dbReference>
<feature type="region of interest" description="Disordered" evidence="15">
    <location>
        <begin position="917"/>
        <end position="949"/>
    </location>
</feature>
<evidence type="ECO:0000313" key="17">
    <source>
        <dbReference type="EMBL" id="OAA61254.1"/>
    </source>
</evidence>
<keyword evidence="18" id="KW-1185">Reference proteome</keyword>
<proteinExistence type="inferred from homology"/>
<sequence>MAADSMPLMLSDNLGAMGDGMHVGLQDVDVDDVDLFGGPVDLGLPPQQPPPSKQLQMRVDEMRTRGCSQRIGWSRQGTIASIGADGQSIDVRYLRTDPRDGSWGLSEPTHYAQFSHVNTVTTFSGGPIVHLAWAATGHPELAVIDAVGRVSILAFTLSLNRPFPLRSWELDPVDDLHAVVGCYWLPLIPHGKQAKYHLIHGPAVREDHGYRYDNTGAHAFGPYHPNASKSSLLCVTAGGTLRLLYPQSNNAVQETSMELESITSSDDLATHASICSEKGNSLLIALATASRQLKVVRAAIHWNLPPHDKQVPPHTVQLNPMLQQKPAAVTTWLQHGAGELQLDISADQISHLEVLSSAAVGPNQPWSPPLVLTVRTYMPTPNTSPYQQPDAQSIIDRWELLVDTPPQPLHPAFEQVGIKPRPQQQAQAQANATGLTRLHKLEPIFLNKVVVAVHTIQFGKVVCFAFSDGTVQYRDRFTMQEIYTEPNHERIFTLQEANFHFTDNVAEYAAVVAGLTTTMATAQHSQSSYDDVLAVARQFVDKPRFAFDWMMEIVRMLKINVDYSEEAHHDQLVRNHALHSCFSILNHMGFRGEFKPRAFCGKFAMLTMNVRNIVILITIASNTPGNSKDRHNPLDEPDVVDALAGCAKWALDLLAYIADCVFNLLDDPAFMALLSGHNFNELAAYLQEKNDVALHLLLCSSTRGFLSAVCRRLLHLDSISARATQYYEQQQQQQAAAGANGGAAATAGGVQRPALILPYQKMQQYTSSSLIKVQEFDKLLLTLGEEIRQTYQAQIAQTTNATAGNGQKTNGGKAKQQAPNGQQQNQTADANLKRLQAHCELTLLLGNNPPPKFQPMLQKFFSEHLRAFRAQTDPAKLYFADYSILEVEDDEHSLRTRRMRHSHVDVFKRVELTMPTSGMSGHGGGGGGGGGGVGGGGGGGGSGGADATAWPPTGLGATGLWRRCARCTAIMEDVAGLRPAYMFVLAQQRNRRRLSGPAGAQAALREQNPIIFHILPRGAPWCDMDKDGVDDAAAADAQLRVLPEKEIHMLGLIVERQHTTPAQLCNTGPLDDQPPHMETNPLSLVPRPAPKPSPKPALKPMPSPQSISSGDPMGVYSTMYWREARQKVLCWLSSMDGIDCEPDWILALNPHDETGGTSLKVGLPAGSALLADAHLGDSIAINGCCLTVTAFDATSFQVGIAPETLRLTNLGDLAPDTNTTAGHNPNSRVNLERAVRADTRMGGHFVQGHVDTVARVTRVAPDGNAQTMRFAPRDRSVLRYVVHKGFVALDGTSLTVTAVNDQEGWWEVMLIAYTQSRVALAAKREGDTVNVEVDVLAKYAEKSMAGYLETTAGGDGGVKALVQKAVADALAAQGQ</sequence>
<comment type="subunit">
    <text evidence="14">Component of the Mediator complex.</text>
</comment>
<keyword evidence="8" id="KW-0677">Repeat</keyword>
<evidence type="ECO:0000256" key="11">
    <source>
        <dbReference type="ARBA" id="ARBA00023163"/>
    </source>
</evidence>
<dbReference type="PROSITE" id="PS51177">
    <property type="entry name" value="LUMAZINE_BIND"/>
    <property type="match status" value="2"/>
</dbReference>
<protein>
    <recommendedName>
        <fullName evidence="5 14">Mediator of RNA polymerase II transcription subunit 16</fullName>
    </recommendedName>
    <alternativeName>
        <fullName evidence="14">Mediator complex subunit 16</fullName>
    </alternativeName>
</protein>
<evidence type="ECO:0000259" key="16">
    <source>
        <dbReference type="PROSITE" id="PS51177"/>
    </source>
</evidence>
<feature type="compositionally biased region" description="Gly residues" evidence="15">
    <location>
        <begin position="920"/>
        <end position="944"/>
    </location>
</feature>
<gene>
    <name evidence="14" type="primary">MED16</name>
    <name evidence="17" type="ORF">SPI_05278</name>
</gene>
<evidence type="ECO:0000256" key="1">
    <source>
        <dbReference type="ARBA" id="ARBA00002803"/>
    </source>
</evidence>
<comment type="subcellular location">
    <subcellularLocation>
        <location evidence="2 14">Nucleus</location>
    </subcellularLocation>
</comment>
<dbReference type="InterPro" id="IPR023366">
    <property type="entry name" value="ATP_synth_asu-like_sf"/>
</dbReference>
<dbReference type="Gene3D" id="2.40.30.20">
    <property type="match status" value="2"/>
</dbReference>
<evidence type="ECO:0000256" key="2">
    <source>
        <dbReference type="ARBA" id="ARBA00004123"/>
    </source>
</evidence>
<dbReference type="STRING" id="1081102.A0A167U571"/>
<dbReference type="Pfam" id="PF11635">
    <property type="entry name" value="Med16_N"/>
    <property type="match status" value="1"/>
</dbReference>
<keyword evidence="9 14" id="KW-0805">Transcription regulation</keyword>
<feature type="region of interest" description="Disordered" evidence="15">
    <location>
        <begin position="1066"/>
        <end position="1109"/>
    </location>
</feature>
<dbReference type="Proteomes" id="UP000076874">
    <property type="component" value="Unassembled WGS sequence"/>
</dbReference>
<keyword evidence="6" id="KW-0686">Riboflavin biosynthesis</keyword>
<evidence type="ECO:0000256" key="4">
    <source>
        <dbReference type="ARBA" id="ARBA00006543"/>
    </source>
</evidence>
<comment type="function">
    <text evidence="1">Catalyzes the dismutation of two molecules of 6,7-dimethyl-8-ribityllumazine, resulting in the formation of riboflavin and 5-amino-6-(D-ribitylamino)uracil.</text>
</comment>
<dbReference type="FunFam" id="2.40.30.20:FF:000004">
    <property type="entry name" value="Riboflavin synthase, alpha subunit"/>
    <property type="match status" value="1"/>
</dbReference>
<evidence type="ECO:0000256" key="6">
    <source>
        <dbReference type="ARBA" id="ARBA00022619"/>
    </source>
</evidence>
<comment type="similarity">
    <text evidence="4 14">Belongs to the Mediator complex subunit 16 family.</text>
</comment>
<evidence type="ECO:0000256" key="5">
    <source>
        <dbReference type="ARBA" id="ARBA00019614"/>
    </source>
</evidence>
<comment type="caution">
    <text evidence="17">The sequence shown here is derived from an EMBL/GenBank/DDBJ whole genome shotgun (WGS) entry which is preliminary data.</text>
</comment>
<keyword evidence="7" id="KW-0808">Transferase</keyword>
<evidence type="ECO:0000313" key="18">
    <source>
        <dbReference type="Proteomes" id="UP000076874"/>
    </source>
</evidence>
<dbReference type="InterPro" id="IPR001783">
    <property type="entry name" value="Lumazine-bd"/>
</dbReference>
<keyword evidence="12 14" id="KW-0539">Nucleus</keyword>
<feature type="region of interest" description="Disordered" evidence="15">
    <location>
        <begin position="802"/>
        <end position="827"/>
    </location>
</feature>
<dbReference type="InterPro" id="IPR048338">
    <property type="entry name" value="Mediator_Med16"/>
</dbReference>
<dbReference type="CDD" id="cd00402">
    <property type="entry name" value="Riboflavin_synthase_like"/>
    <property type="match status" value="1"/>
</dbReference>
<dbReference type="GO" id="GO:0016592">
    <property type="term" value="C:mediator complex"/>
    <property type="evidence" value="ECO:0007669"/>
    <property type="project" value="InterPro"/>
</dbReference>
<comment type="function">
    <text evidence="14">Component of the Mediator complex, a coactivator involved in the regulated transcription of nearly all RNA polymerase II-dependent genes. Mediator functions as a bridge to convey information from gene-specific regulatory proteins to the basal RNA polymerase II transcription machinery. Mediator is recruited to promoters by direct interactions with regulatory proteins and serves as a scaffold for the assembly of a functional preinitiation complex with RNA polymerase II and the general transcription factors.</text>
</comment>
<dbReference type="NCBIfam" id="NF006767">
    <property type="entry name" value="PRK09289.1"/>
    <property type="match status" value="1"/>
</dbReference>
<feature type="repeat" description="Lumazine-binding" evidence="13">
    <location>
        <begin position="1245"/>
        <end position="1344"/>
    </location>
</feature>
<dbReference type="PANTHER" id="PTHR13224">
    <property type="entry name" value="THYROID HORMONE RECEPTOR-ASSOCIATED PROTEIN-RELATED"/>
    <property type="match status" value="1"/>
</dbReference>
<evidence type="ECO:0000256" key="13">
    <source>
        <dbReference type="PROSITE-ProRule" id="PRU00524"/>
    </source>
</evidence>
<evidence type="ECO:0000256" key="14">
    <source>
        <dbReference type="RuleBase" id="RU364149"/>
    </source>
</evidence>
<keyword evidence="11 14" id="KW-0804">Transcription</keyword>
<dbReference type="OrthoDB" id="4139168at2759"/>
<dbReference type="NCBIfam" id="TIGR00187">
    <property type="entry name" value="ribE"/>
    <property type="match status" value="1"/>
</dbReference>
<accession>A0A167U571</accession>
<evidence type="ECO:0000256" key="7">
    <source>
        <dbReference type="ARBA" id="ARBA00022679"/>
    </source>
</evidence>
<feature type="repeat" description="Lumazine-binding" evidence="13">
    <location>
        <begin position="1134"/>
        <end position="1244"/>
    </location>
</feature>
<evidence type="ECO:0000256" key="9">
    <source>
        <dbReference type="ARBA" id="ARBA00023015"/>
    </source>
</evidence>
<name>A0A167U571_9HYPO</name>
<feature type="compositionally biased region" description="Pro residues" evidence="15">
    <location>
        <begin position="1087"/>
        <end position="1103"/>
    </location>
</feature>
<comment type="pathway">
    <text evidence="3">Cofactor biosynthesis; riboflavin biosynthesis; riboflavin from 2-hydroxy-3-oxobutyl phosphate and 5-amino-6-(D-ribitylamino)uracil: step 2/2.</text>
</comment>
<evidence type="ECO:0000256" key="8">
    <source>
        <dbReference type="ARBA" id="ARBA00022737"/>
    </source>
</evidence>
<feature type="domain" description="Lumazine-binding" evidence="16">
    <location>
        <begin position="1245"/>
        <end position="1344"/>
    </location>
</feature>
<dbReference type="InterPro" id="IPR021665">
    <property type="entry name" value="Mediator_Med16_N"/>
</dbReference>
<dbReference type="GO" id="GO:0009231">
    <property type="term" value="P:riboflavin biosynthetic process"/>
    <property type="evidence" value="ECO:0007669"/>
    <property type="project" value="UniProtKB-KW"/>
</dbReference>
<feature type="compositionally biased region" description="Low complexity" evidence="15">
    <location>
        <begin position="812"/>
        <end position="826"/>
    </location>
</feature>
<evidence type="ECO:0000256" key="15">
    <source>
        <dbReference type="SAM" id="MobiDB-lite"/>
    </source>
</evidence>
<feature type="domain" description="Lumazine-binding" evidence="16">
    <location>
        <begin position="1134"/>
        <end position="1244"/>
    </location>
</feature>